<dbReference type="Proteomes" id="UP000030746">
    <property type="component" value="Unassembled WGS sequence"/>
</dbReference>
<dbReference type="Gene3D" id="3.30.1380.10">
    <property type="match status" value="1"/>
</dbReference>
<accession>V4B8A6</accession>
<dbReference type="GeneID" id="20250020"/>
<dbReference type="AlphaFoldDB" id="V4B8A6"/>
<dbReference type="GO" id="GO:0005615">
    <property type="term" value="C:extracellular space"/>
    <property type="evidence" value="ECO:0007669"/>
    <property type="project" value="TreeGrafter"/>
</dbReference>
<dbReference type="CTD" id="20250020"/>
<dbReference type="OrthoDB" id="10021066at2759"/>
<dbReference type="GO" id="GO:0007224">
    <property type="term" value="P:smoothened signaling pathway"/>
    <property type="evidence" value="ECO:0007669"/>
    <property type="project" value="TreeGrafter"/>
</dbReference>
<keyword evidence="3" id="KW-1185">Reference proteome</keyword>
<dbReference type="OMA" id="SRCADRT"/>
<dbReference type="SUPFAM" id="SSF55166">
    <property type="entry name" value="Hedgehog/DD-peptidase"/>
    <property type="match status" value="1"/>
</dbReference>
<name>V4B8A6_LOTGI</name>
<reference evidence="2 3" key="1">
    <citation type="journal article" date="2013" name="Nature">
        <title>Insights into bilaterian evolution from three spiralian genomes.</title>
        <authorList>
            <person name="Simakov O."/>
            <person name="Marletaz F."/>
            <person name="Cho S.J."/>
            <person name="Edsinger-Gonzales E."/>
            <person name="Havlak P."/>
            <person name="Hellsten U."/>
            <person name="Kuo D.H."/>
            <person name="Larsson T."/>
            <person name="Lv J."/>
            <person name="Arendt D."/>
            <person name="Savage R."/>
            <person name="Osoegawa K."/>
            <person name="de Jong P."/>
            <person name="Grimwood J."/>
            <person name="Chapman J.A."/>
            <person name="Shapiro H."/>
            <person name="Aerts A."/>
            <person name="Otillar R.P."/>
            <person name="Terry A.Y."/>
            <person name="Boore J.L."/>
            <person name="Grigoriev I.V."/>
            <person name="Lindberg D.R."/>
            <person name="Seaver E.C."/>
            <person name="Weisblat D.A."/>
            <person name="Putnam N.H."/>
            <person name="Rokhsar D.S."/>
        </authorList>
    </citation>
    <scope>NUCLEOTIDE SEQUENCE [LARGE SCALE GENOMIC DNA]</scope>
</reference>
<dbReference type="GO" id="GO:0001708">
    <property type="term" value="P:cell fate specification"/>
    <property type="evidence" value="ECO:0007669"/>
    <property type="project" value="TreeGrafter"/>
</dbReference>
<dbReference type="PANTHER" id="PTHR11889:SF31">
    <property type="entry name" value="PROTEIN HEDGEHOG"/>
    <property type="match status" value="1"/>
</dbReference>
<dbReference type="InterPro" id="IPR009045">
    <property type="entry name" value="Zn_M74/Hedgehog-like"/>
</dbReference>
<evidence type="ECO:0000256" key="1">
    <source>
        <dbReference type="SAM" id="SignalP"/>
    </source>
</evidence>
<dbReference type="PANTHER" id="PTHR11889">
    <property type="entry name" value="HEDGEHOG"/>
    <property type="match status" value="1"/>
</dbReference>
<dbReference type="InterPro" id="IPR050387">
    <property type="entry name" value="Hedgehog_Signaling"/>
</dbReference>
<feature type="signal peptide" evidence="1">
    <location>
        <begin position="1"/>
        <end position="18"/>
    </location>
</feature>
<proteinExistence type="predicted"/>
<dbReference type="STRING" id="225164.V4B8A6"/>
<sequence length="955" mass="107878">MDPTRILLLISFLYYVSCEEISFESGVSFETVEQSKIPNSAEYDDVENTGSYLFDAEVNNNKKKRLSLGVPVDYFKSLNSRYFRAHPDFMPCVQKVITSLQNQGKNLRVVSGYQTKSDTNNGNSIEDRYARSGTGIKLKYQPGVTGDLKDIAAAALKKCPVHFERLQRNLGVVLGNGYVHLHMTSTENAALHVSLNGISGMTDAELQSWALNQIDAGLDPVGSPDCSKITGLDNGGFYPSGVTTPQEAIGDVDIPISREVPEDFKRLVQYQGRNIEFVNNERTAAWCGIVGNNCLDCREKPLGNSLNQRCAARLMSQRMYNVLISLQKLVRANGDKLKVEQAFDEKYAGHVADFDATSLYTEGRLVKVTRSVNPSLANYKKLTQWAICSKADFVQNNGDHVLIGVKKMYGRIAQKIEFPLVPLLRVEPPQAKKDMYSLPNGFTVEDEEDYPLIDSSSQEDLEIALDTPLSLFMSKDPNVRYLRLHPLIADCYSQIVYHLNKHNKATVYSKTTFLTDPKINVDVVRGFMSTEEQQLKLAPSDRRYNTMTLGTGFEIKYSSNNTVERPLYTLVKQAVDYCGPLFNDGVKEEMGVGLYQDKIFVDMRSDFDVWTKASNQLPEGKTLSDYREDMLQRFELAVDNRIVDPDNLERACILANHPGLQHADFNHEHTEHVKRRRRAAPEPDDCVPVSDTEFCTSTLKHRQTEVDHIWTELTRKWLYRNETEVREALEGCFLACGTCLTGTIYEDKVEDCNNFLHWVPFDLMNDAPGITNIFPRDSMYLRGRACSHGHCIEDAPLFHLVASSAEAIYRPDPEMSVENELYPQAENPSPVFELLHRIYTIHASGTVKFWVRDENDMLSLLSPLQDAMLYNKNVTDVEVFVLEKSKMDAVDSVIQSAVADWSSSGCPKVTREIIAPSKVLPLPEDVGKRSPHSAVREEIINHYTSWEARWANMEI</sequence>
<evidence type="ECO:0000313" key="2">
    <source>
        <dbReference type="EMBL" id="ESO84934.1"/>
    </source>
</evidence>
<dbReference type="GO" id="GO:0005509">
    <property type="term" value="F:calcium ion binding"/>
    <property type="evidence" value="ECO:0007669"/>
    <property type="project" value="TreeGrafter"/>
</dbReference>
<dbReference type="EMBL" id="KB203357">
    <property type="protein sequence ID" value="ESO84934.1"/>
    <property type="molecule type" value="Genomic_DNA"/>
</dbReference>
<gene>
    <name evidence="2" type="ORF">LOTGIDRAFT_235988</name>
</gene>
<dbReference type="GO" id="GO:0005113">
    <property type="term" value="F:patched binding"/>
    <property type="evidence" value="ECO:0007669"/>
    <property type="project" value="TreeGrafter"/>
</dbReference>
<evidence type="ECO:0000313" key="3">
    <source>
        <dbReference type="Proteomes" id="UP000030746"/>
    </source>
</evidence>
<keyword evidence="1" id="KW-0732">Signal</keyword>
<organism evidence="2 3">
    <name type="scientific">Lottia gigantea</name>
    <name type="common">Giant owl limpet</name>
    <dbReference type="NCBI Taxonomy" id="225164"/>
    <lineage>
        <taxon>Eukaryota</taxon>
        <taxon>Metazoa</taxon>
        <taxon>Spiralia</taxon>
        <taxon>Lophotrochozoa</taxon>
        <taxon>Mollusca</taxon>
        <taxon>Gastropoda</taxon>
        <taxon>Patellogastropoda</taxon>
        <taxon>Lottioidea</taxon>
        <taxon>Lottiidae</taxon>
        <taxon>Lottia</taxon>
    </lineage>
</organism>
<dbReference type="RefSeq" id="XP_009064322.1">
    <property type="nucleotide sequence ID" value="XM_009066074.1"/>
</dbReference>
<dbReference type="GO" id="GO:0010468">
    <property type="term" value="P:regulation of gene expression"/>
    <property type="evidence" value="ECO:0007669"/>
    <property type="project" value="TreeGrafter"/>
</dbReference>
<feature type="chain" id="PRO_5004716758" description="Hedgehog N-terminal signalling domain-containing protein" evidence="1">
    <location>
        <begin position="19"/>
        <end position="955"/>
    </location>
</feature>
<evidence type="ECO:0008006" key="4">
    <source>
        <dbReference type="Google" id="ProtNLM"/>
    </source>
</evidence>
<dbReference type="HOGENOM" id="CLU_308891_0_0_1"/>
<protein>
    <recommendedName>
        <fullName evidence="4">Hedgehog N-terminal signalling domain-containing protein</fullName>
    </recommendedName>
</protein>
<dbReference type="KEGG" id="lgi:LOTGIDRAFT_235988"/>